<evidence type="ECO:0000313" key="2">
    <source>
        <dbReference type="EMBL" id="MFD2205508.1"/>
    </source>
</evidence>
<dbReference type="RefSeq" id="WP_380250186.1">
    <property type="nucleotide sequence ID" value="NZ_JBHUII010000004.1"/>
</dbReference>
<feature type="region of interest" description="Disordered" evidence="1">
    <location>
        <begin position="1"/>
        <end position="22"/>
    </location>
</feature>
<name>A0ABW5BHF8_9PROT</name>
<organism evidence="2 3">
    <name type="scientific">Kiloniella antarctica</name>
    <dbReference type="NCBI Taxonomy" id="1550907"/>
    <lineage>
        <taxon>Bacteria</taxon>
        <taxon>Pseudomonadati</taxon>
        <taxon>Pseudomonadota</taxon>
        <taxon>Alphaproteobacteria</taxon>
        <taxon>Rhodospirillales</taxon>
        <taxon>Kiloniellaceae</taxon>
        <taxon>Kiloniella</taxon>
    </lineage>
</organism>
<evidence type="ECO:0000313" key="3">
    <source>
        <dbReference type="Proteomes" id="UP001597294"/>
    </source>
</evidence>
<evidence type="ECO:0000256" key="1">
    <source>
        <dbReference type="SAM" id="MobiDB-lite"/>
    </source>
</evidence>
<sequence length="83" mass="9141">MVLAAKAGRKTGTVGKKPKLKGVSPKGNYKAMFEETVPQEPEVIALKVRAIALGYYGAQLREEGDAFELRDKVHFSSSWMEKA</sequence>
<accession>A0ABW5BHF8</accession>
<proteinExistence type="predicted"/>
<dbReference type="EMBL" id="JBHUII010000004">
    <property type="protein sequence ID" value="MFD2205508.1"/>
    <property type="molecule type" value="Genomic_DNA"/>
</dbReference>
<comment type="caution">
    <text evidence="2">The sequence shown here is derived from an EMBL/GenBank/DDBJ whole genome shotgun (WGS) entry which is preliminary data.</text>
</comment>
<gene>
    <name evidence="2" type="ORF">ACFSKO_07805</name>
</gene>
<dbReference type="Proteomes" id="UP001597294">
    <property type="component" value="Unassembled WGS sequence"/>
</dbReference>
<reference evidence="3" key="1">
    <citation type="journal article" date="2019" name="Int. J. Syst. Evol. Microbiol.">
        <title>The Global Catalogue of Microorganisms (GCM) 10K type strain sequencing project: providing services to taxonomists for standard genome sequencing and annotation.</title>
        <authorList>
            <consortium name="The Broad Institute Genomics Platform"/>
            <consortium name="The Broad Institute Genome Sequencing Center for Infectious Disease"/>
            <person name="Wu L."/>
            <person name="Ma J."/>
        </authorList>
    </citation>
    <scope>NUCLEOTIDE SEQUENCE [LARGE SCALE GENOMIC DNA]</scope>
    <source>
        <strain evidence="3">CGMCC 4.7192</strain>
    </source>
</reference>
<protein>
    <submittedName>
        <fullName evidence="2">Uncharacterized protein</fullName>
    </submittedName>
</protein>
<keyword evidence="3" id="KW-1185">Reference proteome</keyword>